<protein>
    <submittedName>
        <fullName evidence="1">Uncharacterized protein</fullName>
    </submittedName>
</protein>
<gene>
    <name evidence="1" type="ORF">PC117_g23803</name>
</gene>
<dbReference type="AlphaFoldDB" id="A0A8T1B576"/>
<dbReference type="EMBL" id="RCMK01001489">
    <property type="protein sequence ID" value="KAG2893343.1"/>
    <property type="molecule type" value="Genomic_DNA"/>
</dbReference>
<proteinExistence type="predicted"/>
<dbReference type="VEuPathDB" id="FungiDB:PC110_g7073"/>
<accession>A0A8T1B576</accession>
<evidence type="ECO:0000313" key="2">
    <source>
        <dbReference type="Proteomes" id="UP000736787"/>
    </source>
</evidence>
<evidence type="ECO:0000313" key="1">
    <source>
        <dbReference type="EMBL" id="KAG2893343.1"/>
    </source>
</evidence>
<comment type="caution">
    <text evidence="1">The sequence shown here is derived from an EMBL/GenBank/DDBJ whole genome shotgun (WGS) entry which is preliminary data.</text>
</comment>
<dbReference type="Proteomes" id="UP000736787">
    <property type="component" value="Unassembled WGS sequence"/>
</dbReference>
<sequence>MPLDIYTLNGAELLIHIAALTTSTVLRLQLGGFETSRHAALRIESPPFQVPQLAQQAWLVYLRYEYVDDYLRRYGKWRLRHLLRTKRQGICYSYAPIASIVEKRWEERLHSTELITVYFISYIPCSFVGSRSWVALLCVCF</sequence>
<name>A0A8T1B576_9STRA</name>
<organism evidence="1 2">
    <name type="scientific">Phytophthora cactorum</name>
    <dbReference type="NCBI Taxonomy" id="29920"/>
    <lineage>
        <taxon>Eukaryota</taxon>
        <taxon>Sar</taxon>
        <taxon>Stramenopiles</taxon>
        <taxon>Oomycota</taxon>
        <taxon>Peronosporomycetes</taxon>
        <taxon>Peronosporales</taxon>
        <taxon>Peronosporaceae</taxon>
        <taxon>Phytophthora</taxon>
    </lineage>
</organism>
<reference evidence="1" key="1">
    <citation type="submission" date="2018-10" db="EMBL/GenBank/DDBJ databases">
        <title>Effector identification in a new, highly contiguous assembly of the strawberry crown rot pathogen Phytophthora cactorum.</title>
        <authorList>
            <person name="Armitage A.D."/>
            <person name="Nellist C.F."/>
            <person name="Bates H."/>
            <person name="Vickerstaff R.J."/>
            <person name="Harrison R.J."/>
        </authorList>
    </citation>
    <scope>NUCLEOTIDE SEQUENCE</scope>
    <source>
        <strain evidence="1">4040</strain>
    </source>
</reference>